<accession>J9DVK9</accession>
<reference evidence="1" key="1">
    <citation type="submission" date="2012-08" db="EMBL/GenBank/DDBJ databases">
        <title>The Genome Sequence of Wuchereria bancrofti.</title>
        <authorList>
            <consortium name="The Broad Institute Genome Sequencing Platform"/>
            <consortium name="Broad Institute Genome Sequencing Center for Infectious Disease"/>
            <person name="Nutman T.B."/>
            <person name="Fink D.L."/>
            <person name="Russ C."/>
            <person name="Young S."/>
            <person name="Zeng Q."/>
            <person name="Koehrsen M."/>
            <person name="Alvarado L."/>
            <person name="Berlin A."/>
            <person name="Borenstein D."/>
            <person name="Chapman S.B."/>
            <person name="Chen Z."/>
            <person name="Engels R."/>
            <person name="Freedman E."/>
            <person name="Gellesch M."/>
            <person name="Goldberg J."/>
            <person name="Griggs A."/>
            <person name="Gujja S."/>
            <person name="Heilman E.R."/>
            <person name="Heiman D."/>
            <person name="Hepburn T."/>
            <person name="Howarth C."/>
            <person name="Jen D."/>
            <person name="Larson L."/>
            <person name="Lewis B."/>
            <person name="Mehta T."/>
            <person name="Park D."/>
            <person name="Pearson M."/>
            <person name="Richards J."/>
            <person name="Roberts A."/>
            <person name="Saif S."/>
            <person name="Shea T."/>
            <person name="Shenoy N."/>
            <person name="Sisk P."/>
            <person name="Stolte C."/>
            <person name="Sykes S."/>
            <person name="Walk T."/>
            <person name="White J."/>
            <person name="Yandava C."/>
            <person name="Haas B."/>
            <person name="Henn M.R."/>
            <person name="Nusbaum C."/>
            <person name="Birren B."/>
        </authorList>
    </citation>
    <scope>NUCLEOTIDE SEQUENCE</scope>
</reference>
<protein>
    <submittedName>
        <fullName evidence="1">Uncharacterized protein</fullName>
    </submittedName>
</protein>
<evidence type="ECO:0000313" key="1">
    <source>
        <dbReference type="EMBL" id="EJW73766.1"/>
    </source>
</evidence>
<dbReference type="Proteomes" id="UP000270924">
    <property type="component" value="Unassembled WGS sequence"/>
</dbReference>
<evidence type="ECO:0000313" key="3">
    <source>
        <dbReference type="Proteomes" id="UP000004810"/>
    </source>
</evidence>
<dbReference type="AlphaFoldDB" id="J9DVK9"/>
<dbReference type="EMBL" id="ADBV01013464">
    <property type="protein sequence ID" value="EJW73766.1"/>
    <property type="molecule type" value="Genomic_DNA"/>
</dbReference>
<reference evidence="3" key="2">
    <citation type="submission" date="2012-08" db="EMBL/GenBank/DDBJ databases">
        <title>The Genome Sequence of Wuchereria bancrofti.</title>
        <authorList>
            <person name="Nutman T.B."/>
            <person name="Fink D.L."/>
            <person name="Russ C."/>
            <person name="Young S."/>
            <person name="Zeng Q."/>
            <person name="Koehrsen M."/>
            <person name="Alvarado L."/>
            <person name="Berlin A."/>
            <person name="Chapman S.B."/>
            <person name="Chen Z."/>
            <person name="Freedman E."/>
            <person name="Gellesch M."/>
            <person name="Goldberg J."/>
            <person name="Griggs A."/>
            <person name="Gujja S."/>
            <person name="Heilman E.R."/>
            <person name="Heiman D."/>
            <person name="Hepburn T."/>
            <person name="Howarth C."/>
            <person name="Jen D."/>
            <person name="Larson L."/>
            <person name="Lewis B."/>
            <person name="Mehta T."/>
            <person name="Park D."/>
            <person name="Pearson M."/>
            <person name="Roberts A."/>
            <person name="Saif S."/>
            <person name="Shea T."/>
            <person name="Shenoy N."/>
            <person name="Sisk P."/>
            <person name="Stolte C."/>
            <person name="Sykes S."/>
            <person name="Walk T."/>
            <person name="White J."/>
            <person name="Yandava C."/>
            <person name="Haas B."/>
            <person name="Henn M.R."/>
            <person name="Nusbaum C."/>
            <person name="Birren B."/>
        </authorList>
    </citation>
    <scope>NUCLEOTIDE SEQUENCE [LARGE SCALE GENOMIC DNA]</scope>
    <source>
        <strain evidence="3">NA</strain>
    </source>
</reference>
<name>J9DVK9_WUCBA</name>
<proteinExistence type="predicted"/>
<dbReference type="InParanoid" id="J9DVK9"/>
<dbReference type="Proteomes" id="UP000004810">
    <property type="component" value="Unassembled WGS sequence"/>
</dbReference>
<organism evidence="1 3">
    <name type="scientific">Wuchereria bancrofti</name>
    <dbReference type="NCBI Taxonomy" id="6293"/>
    <lineage>
        <taxon>Eukaryota</taxon>
        <taxon>Metazoa</taxon>
        <taxon>Ecdysozoa</taxon>
        <taxon>Nematoda</taxon>
        <taxon>Chromadorea</taxon>
        <taxon>Rhabditida</taxon>
        <taxon>Spirurina</taxon>
        <taxon>Spiruromorpha</taxon>
        <taxon>Filarioidea</taxon>
        <taxon>Onchocercidae</taxon>
        <taxon>Wuchereria</taxon>
    </lineage>
</organism>
<keyword evidence="4" id="KW-1185">Reference proteome</keyword>
<gene>
    <name evidence="2" type="ORF">WBA_LOCUS7558</name>
    <name evidence="1" type="ORF">WUBG_15329</name>
</gene>
<evidence type="ECO:0000313" key="4">
    <source>
        <dbReference type="Proteomes" id="UP000270924"/>
    </source>
</evidence>
<reference evidence="2 4" key="3">
    <citation type="submission" date="2018-11" db="EMBL/GenBank/DDBJ databases">
        <authorList>
            <consortium name="Pathogen Informatics"/>
        </authorList>
    </citation>
    <scope>NUCLEOTIDE SEQUENCE [LARGE SCALE GENOMIC DNA]</scope>
</reference>
<evidence type="ECO:0000313" key="2">
    <source>
        <dbReference type="EMBL" id="VDM14172.1"/>
    </source>
</evidence>
<sequence>MLKPTNLRQILTSRNEVVVDNWPESNVYFDAVGLIVTARRSTVSNHLNNSPIPSSSVTLNSLPTYIQFA</sequence>
<dbReference type="EMBL" id="UYWW01005482">
    <property type="protein sequence ID" value="VDM14172.1"/>
    <property type="molecule type" value="Genomic_DNA"/>
</dbReference>